<dbReference type="Gene3D" id="3.40.50.10850">
    <property type="entry name" value="Ntrc-like two-domain protein"/>
    <property type="match status" value="1"/>
</dbReference>
<dbReference type="OrthoDB" id="9777019at2"/>
<proteinExistence type="predicted"/>
<comment type="caution">
    <text evidence="1">The sequence shown here is derived from an EMBL/GenBank/DDBJ whole genome shotgun (WGS) entry which is preliminary data.</text>
</comment>
<accession>A0A4R2LWT2</accession>
<sequence>MVYGHMCICDVELLYLRRLAAYLRRHPGFLWRIKTYTDLGACLKEMPEVLLVSGQALTEYGSREGDECLLEIVGCQIILLKDDSGYDGAWPVIDKYQSAKKLYEDLLEIFGEEAVEDTEVIGIYGPASGPEAERLAVEKARERLKNGEVLLISLAEFSTFPVENSDQNGLGEWFYYHMQKQEERKRISDWVYSEGDMDYLRGFRTVYDRMEVKLEAWHYFYMDTLRKSRYGTVILVFERMPEYMELFMWCDRIYVQWGQDGFGDFRKREFEKMTAYMGMNGLMEKMMEE</sequence>
<evidence type="ECO:0000313" key="1">
    <source>
        <dbReference type="EMBL" id="TCO84621.1"/>
    </source>
</evidence>
<reference evidence="1 2" key="1">
    <citation type="submission" date="2019-03" db="EMBL/GenBank/DDBJ databases">
        <title>Genomic Encyclopedia of Type Strains, Phase IV (KMG-IV): sequencing the most valuable type-strain genomes for metagenomic binning, comparative biology and taxonomic classification.</title>
        <authorList>
            <person name="Goeker M."/>
        </authorList>
    </citation>
    <scope>NUCLEOTIDE SEQUENCE [LARGE SCALE GENOMIC DNA]</scope>
    <source>
        <strain evidence="1 2">DSM 28559</strain>
    </source>
</reference>
<protein>
    <submittedName>
        <fullName evidence="1">Uncharacterized protein</fullName>
    </submittedName>
</protein>
<dbReference type="AlphaFoldDB" id="A0A4R2LWT2"/>
<name>A0A4R2LWT2_9FIRM</name>
<evidence type="ECO:0000313" key="2">
    <source>
        <dbReference type="Proteomes" id="UP000295711"/>
    </source>
</evidence>
<dbReference type="Proteomes" id="UP000295711">
    <property type="component" value="Unassembled WGS sequence"/>
</dbReference>
<dbReference type="RefSeq" id="WP_132091245.1">
    <property type="nucleotide sequence ID" value="NZ_JANKAQ010000008.1"/>
</dbReference>
<dbReference type="EMBL" id="SLXA01000006">
    <property type="protein sequence ID" value="TCO84621.1"/>
    <property type="molecule type" value="Genomic_DNA"/>
</dbReference>
<organism evidence="1 2">
    <name type="scientific">Frisingicoccus caecimuris</name>
    <dbReference type="NCBI Taxonomy" id="1796636"/>
    <lineage>
        <taxon>Bacteria</taxon>
        <taxon>Bacillati</taxon>
        <taxon>Bacillota</taxon>
        <taxon>Clostridia</taxon>
        <taxon>Lachnospirales</taxon>
        <taxon>Lachnospiraceae</taxon>
        <taxon>Frisingicoccus</taxon>
    </lineage>
</organism>
<keyword evidence="2" id="KW-1185">Reference proteome</keyword>
<gene>
    <name evidence="1" type="ORF">EV212_10648</name>
</gene>